<dbReference type="HOGENOM" id="CLU_859854_0_0_7"/>
<organism evidence="6 7">
    <name type="scientific">Geotalea uraniireducens (strain Rf4)</name>
    <name type="common">Geobacter uraniireducens</name>
    <dbReference type="NCBI Taxonomy" id="351605"/>
    <lineage>
        <taxon>Bacteria</taxon>
        <taxon>Pseudomonadati</taxon>
        <taxon>Thermodesulfobacteriota</taxon>
        <taxon>Desulfuromonadia</taxon>
        <taxon>Geobacterales</taxon>
        <taxon>Geobacteraceae</taxon>
        <taxon>Geotalea</taxon>
    </lineage>
</organism>
<dbReference type="InterPro" id="IPR003018">
    <property type="entry name" value="GAF"/>
</dbReference>
<dbReference type="Proteomes" id="UP000006695">
    <property type="component" value="Chromosome"/>
</dbReference>
<feature type="domain" description="Response regulatory" evidence="5">
    <location>
        <begin position="7"/>
        <end position="121"/>
    </location>
</feature>
<dbReference type="EMBL" id="CP000698">
    <property type="protein sequence ID" value="ABQ27897.1"/>
    <property type="molecule type" value="Genomic_DNA"/>
</dbReference>
<dbReference type="PANTHER" id="PTHR44591">
    <property type="entry name" value="STRESS RESPONSE REGULATOR PROTEIN 1"/>
    <property type="match status" value="1"/>
</dbReference>
<dbReference type="Pfam" id="PF00072">
    <property type="entry name" value="Response_reg"/>
    <property type="match status" value="1"/>
</dbReference>
<evidence type="ECO:0000256" key="1">
    <source>
        <dbReference type="ARBA" id="ARBA00022553"/>
    </source>
</evidence>
<dbReference type="InterPro" id="IPR050595">
    <property type="entry name" value="Bact_response_regulator"/>
</dbReference>
<keyword evidence="7" id="KW-1185">Reference proteome</keyword>
<feature type="modified residue" description="4-aspartylphosphate" evidence="4">
    <location>
        <position position="56"/>
    </location>
</feature>
<evidence type="ECO:0000313" key="7">
    <source>
        <dbReference type="Proteomes" id="UP000006695"/>
    </source>
</evidence>
<dbReference type="Gene3D" id="3.40.50.2300">
    <property type="match status" value="1"/>
</dbReference>
<dbReference type="SMART" id="SM00065">
    <property type="entry name" value="GAF"/>
    <property type="match status" value="1"/>
</dbReference>
<evidence type="ECO:0000256" key="4">
    <source>
        <dbReference type="PROSITE-ProRule" id="PRU00169"/>
    </source>
</evidence>
<dbReference type="InterPro" id="IPR011006">
    <property type="entry name" value="CheY-like_superfamily"/>
</dbReference>
<reference evidence="6 7" key="1">
    <citation type="submission" date="2007-05" db="EMBL/GenBank/DDBJ databases">
        <title>Complete sequence of Geobacter uraniireducens Rf4.</title>
        <authorList>
            <consortium name="US DOE Joint Genome Institute"/>
            <person name="Copeland A."/>
            <person name="Lucas S."/>
            <person name="Lapidus A."/>
            <person name="Barry K."/>
            <person name="Detter J.C."/>
            <person name="Glavina del Rio T."/>
            <person name="Hammon N."/>
            <person name="Israni S."/>
            <person name="Dalin E."/>
            <person name="Tice H."/>
            <person name="Pitluck S."/>
            <person name="Chertkov O."/>
            <person name="Brettin T."/>
            <person name="Bruce D."/>
            <person name="Han C."/>
            <person name="Schmutz J."/>
            <person name="Larimer F."/>
            <person name="Land M."/>
            <person name="Hauser L."/>
            <person name="Kyrpides N."/>
            <person name="Mikhailova N."/>
            <person name="Shelobolina E."/>
            <person name="Aklujkar M."/>
            <person name="Lovley D."/>
            <person name="Richardson P."/>
        </authorList>
    </citation>
    <scope>NUCLEOTIDE SEQUENCE [LARGE SCALE GENOMIC DNA]</scope>
    <source>
        <strain evidence="6 7">Rf4</strain>
    </source>
</reference>
<dbReference type="STRING" id="351605.Gura_3744"/>
<dbReference type="GO" id="GO:0000160">
    <property type="term" value="P:phosphorelay signal transduction system"/>
    <property type="evidence" value="ECO:0007669"/>
    <property type="project" value="InterPro"/>
</dbReference>
<proteinExistence type="predicted"/>
<dbReference type="Gene3D" id="3.30.450.40">
    <property type="match status" value="1"/>
</dbReference>
<evidence type="ECO:0000256" key="3">
    <source>
        <dbReference type="ARBA" id="ARBA00022777"/>
    </source>
</evidence>
<dbReference type="InterPro" id="IPR001789">
    <property type="entry name" value="Sig_transdc_resp-reg_receiver"/>
</dbReference>
<dbReference type="GO" id="GO:0016301">
    <property type="term" value="F:kinase activity"/>
    <property type="evidence" value="ECO:0007669"/>
    <property type="project" value="UniProtKB-KW"/>
</dbReference>
<dbReference type="PANTHER" id="PTHR44591:SF3">
    <property type="entry name" value="RESPONSE REGULATORY DOMAIN-CONTAINING PROTEIN"/>
    <property type="match status" value="1"/>
</dbReference>
<gene>
    <name evidence="6" type="ordered locus">Gura_3744</name>
</gene>
<keyword evidence="2" id="KW-0808">Transferase</keyword>
<dbReference type="Pfam" id="PF13185">
    <property type="entry name" value="GAF_2"/>
    <property type="match status" value="1"/>
</dbReference>
<keyword evidence="3" id="KW-0418">Kinase</keyword>
<dbReference type="SUPFAM" id="SSF55781">
    <property type="entry name" value="GAF domain-like"/>
    <property type="match status" value="1"/>
</dbReference>
<keyword evidence="1 4" id="KW-0597">Phosphoprotein</keyword>
<protein>
    <submittedName>
        <fullName evidence="6">Putative GAF sensor protein</fullName>
    </submittedName>
</protein>
<evidence type="ECO:0000256" key="2">
    <source>
        <dbReference type="ARBA" id="ARBA00022679"/>
    </source>
</evidence>
<dbReference type="SMART" id="SM00448">
    <property type="entry name" value="REC"/>
    <property type="match status" value="1"/>
</dbReference>
<dbReference type="KEGG" id="gur:Gura_3744"/>
<evidence type="ECO:0000259" key="5">
    <source>
        <dbReference type="PROSITE" id="PS50110"/>
    </source>
</evidence>
<sequence>MENMSPHILIVDDSPSFQKMLSGRLVKKGYRVSCASSGEEAIKIFQTDDFNMVLTDIILPGMSGLNMLKLVKEMKPEMDVVIISSNASSFTAIKALRLGAYDYIVKPIDDEAILFNVVARTLEKQLLTVENRRLINDLSEKNRALQETLDMMKTLNNVCAIIASTTDIGDILRKLVESAVEQLKAKKGYLLLLDKGGTNFSMKVCVGIDHHLAKAFTLRHDQGISGLVAANNKPLCIESDIPATLTLRLLEEDVCGDLFSTPGILSVPLLVKDRVVGVVNISGRSGGKMFTDTEVEFITTLANFAAIALDNAGTFYRLKKKGQ</sequence>
<name>A5G7X9_GEOUR</name>
<dbReference type="AlphaFoldDB" id="A5G7X9"/>
<accession>A5G7X9</accession>
<dbReference type="PROSITE" id="PS50110">
    <property type="entry name" value="RESPONSE_REGULATORY"/>
    <property type="match status" value="1"/>
</dbReference>
<dbReference type="SUPFAM" id="SSF52172">
    <property type="entry name" value="CheY-like"/>
    <property type="match status" value="1"/>
</dbReference>
<dbReference type="InterPro" id="IPR029016">
    <property type="entry name" value="GAF-like_dom_sf"/>
</dbReference>
<evidence type="ECO:0000313" key="6">
    <source>
        <dbReference type="EMBL" id="ABQ27897.1"/>
    </source>
</evidence>